<feature type="non-terminal residue" evidence="1">
    <location>
        <position position="1"/>
    </location>
</feature>
<sequence>HGRPQDQRCPYDPARRVRLWRGLLW</sequence>
<dbReference type="AlphaFoldDB" id="A0A0G4MWI6"/>
<organism evidence="1 2">
    <name type="scientific">Verticillium longisporum</name>
    <name type="common">Verticillium dahliae var. longisporum</name>
    <dbReference type="NCBI Taxonomy" id="100787"/>
    <lineage>
        <taxon>Eukaryota</taxon>
        <taxon>Fungi</taxon>
        <taxon>Dikarya</taxon>
        <taxon>Ascomycota</taxon>
        <taxon>Pezizomycotina</taxon>
        <taxon>Sordariomycetes</taxon>
        <taxon>Hypocreomycetidae</taxon>
        <taxon>Glomerellales</taxon>
        <taxon>Plectosphaerellaceae</taxon>
        <taxon>Verticillium</taxon>
    </lineage>
</organism>
<gene>
    <name evidence="1" type="ORF">BN1708_020545</name>
</gene>
<dbReference type="Proteomes" id="UP000044602">
    <property type="component" value="Unassembled WGS sequence"/>
</dbReference>
<dbReference type="EMBL" id="CVQH01025593">
    <property type="protein sequence ID" value="CRK38578.1"/>
    <property type="molecule type" value="Genomic_DNA"/>
</dbReference>
<evidence type="ECO:0000313" key="1">
    <source>
        <dbReference type="EMBL" id="CRK38578.1"/>
    </source>
</evidence>
<accession>A0A0G4MWI6</accession>
<name>A0A0G4MWI6_VERLO</name>
<protein>
    <submittedName>
        <fullName evidence="1">Uncharacterized protein</fullName>
    </submittedName>
</protein>
<reference evidence="1 2" key="1">
    <citation type="submission" date="2015-05" db="EMBL/GenBank/DDBJ databases">
        <authorList>
            <person name="Wang D.B."/>
            <person name="Wang M."/>
        </authorList>
    </citation>
    <scope>NUCLEOTIDE SEQUENCE [LARGE SCALE GENOMIC DNA]</scope>
    <source>
        <strain evidence="1">VL1</strain>
    </source>
</reference>
<proteinExistence type="predicted"/>
<keyword evidence="2" id="KW-1185">Reference proteome</keyword>
<evidence type="ECO:0000313" key="2">
    <source>
        <dbReference type="Proteomes" id="UP000044602"/>
    </source>
</evidence>